<comment type="caution">
    <text evidence="1">The sequence shown here is derived from an EMBL/GenBank/DDBJ whole genome shotgun (WGS) entry which is preliminary data.</text>
</comment>
<proteinExistence type="predicted"/>
<evidence type="ECO:0000313" key="2">
    <source>
        <dbReference type="Proteomes" id="UP001231189"/>
    </source>
</evidence>
<dbReference type="PANTHER" id="PTHR31286:SF167">
    <property type="entry name" value="OS09G0268800 PROTEIN"/>
    <property type="match status" value="1"/>
</dbReference>
<dbReference type="AlphaFoldDB" id="A0AAD8S0W7"/>
<dbReference type="InterPro" id="IPR040256">
    <property type="entry name" value="At4g02000-like"/>
</dbReference>
<accession>A0AAD8S0W7</accession>
<dbReference type="EMBL" id="JAUUTY010000004">
    <property type="protein sequence ID" value="KAK1643001.1"/>
    <property type="molecule type" value="Genomic_DNA"/>
</dbReference>
<organism evidence="1 2">
    <name type="scientific">Lolium multiflorum</name>
    <name type="common">Italian ryegrass</name>
    <name type="synonym">Lolium perenne subsp. multiflorum</name>
    <dbReference type="NCBI Taxonomy" id="4521"/>
    <lineage>
        <taxon>Eukaryota</taxon>
        <taxon>Viridiplantae</taxon>
        <taxon>Streptophyta</taxon>
        <taxon>Embryophyta</taxon>
        <taxon>Tracheophyta</taxon>
        <taxon>Spermatophyta</taxon>
        <taxon>Magnoliopsida</taxon>
        <taxon>Liliopsida</taxon>
        <taxon>Poales</taxon>
        <taxon>Poaceae</taxon>
        <taxon>BOP clade</taxon>
        <taxon>Pooideae</taxon>
        <taxon>Poodae</taxon>
        <taxon>Poeae</taxon>
        <taxon>Poeae Chloroplast Group 2 (Poeae type)</taxon>
        <taxon>Loliodinae</taxon>
        <taxon>Loliinae</taxon>
        <taxon>Lolium</taxon>
    </lineage>
</organism>
<sequence length="170" mass="19147">MATKIPREDGSSGSKQPADLQELLKKLVLKDEELDNVVLPLEDFMNLREGARWMAVVKVHTTKQFGSAAGTYDGIVYPNTVILDRMMVWVQIRGIPPLFRTEAIVKDMAARIGEVKSVDLYTLGASGTRFVWVRVKIDVNNSLNRVVGLHLEGDKKMAFMVMYEKLPRVL</sequence>
<dbReference type="Proteomes" id="UP001231189">
    <property type="component" value="Unassembled WGS sequence"/>
</dbReference>
<protein>
    <submittedName>
        <fullName evidence="1">Uncharacterized protein</fullName>
    </submittedName>
</protein>
<gene>
    <name evidence="1" type="ORF">QYE76_060806</name>
</gene>
<name>A0AAD8S0W7_LOLMU</name>
<reference evidence="1" key="1">
    <citation type="submission" date="2023-07" db="EMBL/GenBank/DDBJ databases">
        <title>A chromosome-level genome assembly of Lolium multiflorum.</title>
        <authorList>
            <person name="Chen Y."/>
            <person name="Copetti D."/>
            <person name="Kolliker R."/>
            <person name="Studer B."/>
        </authorList>
    </citation>
    <scope>NUCLEOTIDE SEQUENCE</scope>
    <source>
        <strain evidence="1">02402/16</strain>
        <tissue evidence="1">Leaf</tissue>
    </source>
</reference>
<keyword evidence="2" id="KW-1185">Reference proteome</keyword>
<dbReference type="PANTHER" id="PTHR31286">
    <property type="entry name" value="GLYCINE-RICH CELL WALL STRUCTURAL PROTEIN 1.8-LIKE"/>
    <property type="match status" value="1"/>
</dbReference>
<evidence type="ECO:0000313" key="1">
    <source>
        <dbReference type="EMBL" id="KAK1643001.1"/>
    </source>
</evidence>